<reference evidence="1 2" key="1">
    <citation type="journal article" date="2018" name="Science">
        <title>The opium poppy genome and morphinan production.</title>
        <authorList>
            <person name="Guo L."/>
            <person name="Winzer T."/>
            <person name="Yang X."/>
            <person name="Li Y."/>
            <person name="Ning Z."/>
            <person name="He Z."/>
            <person name="Teodor R."/>
            <person name="Lu Y."/>
            <person name="Bowser T.A."/>
            <person name="Graham I.A."/>
            <person name="Ye K."/>
        </authorList>
    </citation>
    <scope>NUCLEOTIDE SEQUENCE [LARGE SCALE GENOMIC DNA]</scope>
    <source>
        <strain evidence="2">cv. HN1</strain>
        <tissue evidence="1">Leaves</tissue>
    </source>
</reference>
<protein>
    <submittedName>
        <fullName evidence="1">Uncharacterized protein</fullName>
    </submittedName>
</protein>
<dbReference type="Proteomes" id="UP000316621">
    <property type="component" value="Chromosome 7"/>
</dbReference>
<dbReference type="EMBL" id="CM010721">
    <property type="protein sequence ID" value="RZC71051.1"/>
    <property type="molecule type" value="Genomic_DNA"/>
</dbReference>
<gene>
    <name evidence="1" type="ORF">C5167_034249</name>
</gene>
<sequence>MHEINRGPRCTLVQRPNPTSQICFDQKIFFLKEDRMRKHPSQIFVCGGYIEKSANIRLKFWLQSKEARKNVLSF</sequence>
<evidence type="ECO:0000313" key="1">
    <source>
        <dbReference type="EMBL" id="RZC71051.1"/>
    </source>
</evidence>
<dbReference type="Gramene" id="RZC71051">
    <property type="protein sequence ID" value="RZC71051"/>
    <property type="gene ID" value="C5167_034249"/>
</dbReference>
<name>A0A4Y7KFW6_PAPSO</name>
<proteinExistence type="predicted"/>
<organism evidence="1 2">
    <name type="scientific">Papaver somniferum</name>
    <name type="common">Opium poppy</name>
    <dbReference type="NCBI Taxonomy" id="3469"/>
    <lineage>
        <taxon>Eukaryota</taxon>
        <taxon>Viridiplantae</taxon>
        <taxon>Streptophyta</taxon>
        <taxon>Embryophyta</taxon>
        <taxon>Tracheophyta</taxon>
        <taxon>Spermatophyta</taxon>
        <taxon>Magnoliopsida</taxon>
        <taxon>Ranunculales</taxon>
        <taxon>Papaveraceae</taxon>
        <taxon>Papaveroideae</taxon>
        <taxon>Papaver</taxon>
    </lineage>
</organism>
<evidence type="ECO:0000313" key="2">
    <source>
        <dbReference type="Proteomes" id="UP000316621"/>
    </source>
</evidence>
<dbReference type="AlphaFoldDB" id="A0A4Y7KFW6"/>
<accession>A0A4Y7KFW6</accession>
<keyword evidence="2" id="KW-1185">Reference proteome</keyword>